<dbReference type="HOGENOM" id="CLU_2654011_0_0_1"/>
<dbReference type="EMBL" id="KN818307">
    <property type="protein sequence ID" value="KIL59930.1"/>
    <property type="molecule type" value="Genomic_DNA"/>
</dbReference>
<evidence type="ECO:0000313" key="2">
    <source>
        <dbReference type="Proteomes" id="UP000054549"/>
    </source>
</evidence>
<organism evidence="1 2">
    <name type="scientific">Amanita muscaria (strain Koide BX008)</name>
    <dbReference type="NCBI Taxonomy" id="946122"/>
    <lineage>
        <taxon>Eukaryota</taxon>
        <taxon>Fungi</taxon>
        <taxon>Dikarya</taxon>
        <taxon>Basidiomycota</taxon>
        <taxon>Agaricomycotina</taxon>
        <taxon>Agaricomycetes</taxon>
        <taxon>Agaricomycetidae</taxon>
        <taxon>Agaricales</taxon>
        <taxon>Pluteineae</taxon>
        <taxon>Amanitaceae</taxon>
        <taxon>Amanita</taxon>
    </lineage>
</organism>
<dbReference type="InParanoid" id="A0A0C2SAT1"/>
<reference evidence="1 2" key="1">
    <citation type="submission" date="2014-04" db="EMBL/GenBank/DDBJ databases">
        <title>Evolutionary Origins and Diversification of the Mycorrhizal Mutualists.</title>
        <authorList>
            <consortium name="DOE Joint Genome Institute"/>
            <consortium name="Mycorrhizal Genomics Consortium"/>
            <person name="Kohler A."/>
            <person name="Kuo A."/>
            <person name="Nagy L.G."/>
            <person name="Floudas D."/>
            <person name="Copeland A."/>
            <person name="Barry K.W."/>
            <person name="Cichocki N."/>
            <person name="Veneault-Fourrey C."/>
            <person name="LaButti K."/>
            <person name="Lindquist E.A."/>
            <person name="Lipzen A."/>
            <person name="Lundell T."/>
            <person name="Morin E."/>
            <person name="Murat C."/>
            <person name="Riley R."/>
            <person name="Ohm R."/>
            <person name="Sun H."/>
            <person name="Tunlid A."/>
            <person name="Henrissat B."/>
            <person name="Grigoriev I.V."/>
            <person name="Hibbett D.S."/>
            <person name="Martin F."/>
        </authorList>
    </citation>
    <scope>NUCLEOTIDE SEQUENCE [LARGE SCALE GENOMIC DNA]</scope>
    <source>
        <strain evidence="1 2">Koide BX008</strain>
    </source>
</reference>
<dbReference type="AlphaFoldDB" id="A0A0C2SAT1"/>
<keyword evidence="2" id="KW-1185">Reference proteome</keyword>
<protein>
    <submittedName>
        <fullName evidence="1">Uncharacterized protein</fullName>
    </submittedName>
</protein>
<sequence>MHGFENLRHVIATYIRKNPTGEVVAHNIAVRKWPSCTCPAPCTWFNPSFQSLLSSQLKNSYLTTNSRIHAGAQQVN</sequence>
<dbReference type="Proteomes" id="UP000054549">
    <property type="component" value="Unassembled WGS sequence"/>
</dbReference>
<gene>
    <name evidence="1" type="ORF">M378DRAFT_961681</name>
</gene>
<name>A0A0C2SAT1_AMAMK</name>
<evidence type="ECO:0000313" key="1">
    <source>
        <dbReference type="EMBL" id="KIL59930.1"/>
    </source>
</evidence>
<accession>A0A0C2SAT1</accession>
<proteinExistence type="predicted"/>